<proteinExistence type="predicted"/>
<sequence>MAKRKAHRQTSATDESDGKELVQLGSPFFECTKLPKHYRAQKALTFSFQLRLRRGYEHFVPDGTQVEIRAGNEENHCGELKNNTTRMKDGVATFNDFRLIGKSGRG</sequence>
<reference evidence="7" key="1">
    <citation type="submission" date="2022-11" db="UniProtKB">
        <authorList>
            <consortium name="WormBaseParasite"/>
        </authorList>
    </citation>
    <scope>IDENTIFICATION</scope>
</reference>
<dbReference type="OMA" id="NDENQHG"/>
<dbReference type="GO" id="GO:0000981">
    <property type="term" value="F:DNA-binding transcription factor activity, RNA polymerase II-specific"/>
    <property type="evidence" value="ECO:0007669"/>
    <property type="project" value="TreeGrafter"/>
</dbReference>
<keyword evidence="3" id="KW-0804">Transcription</keyword>
<dbReference type="Gene3D" id="2.60.40.720">
    <property type="match status" value="1"/>
</dbReference>
<evidence type="ECO:0000256" key="1">
    <source>
        <dbReference type="ARBA" id="ARBA00004123"/>
    </source>
</evidence>
<dbReference type="AlphaFoldDB" id="A0A915JRP5"/>
<keyword evidence="2" id="KW-0805">Transcription regulation</keyword>
<dbReference type="InterPro" id="IPR000040">
    <property type="entry name" value="AML1_Runt"/>
</dbReference>
<dbReference type="WBParaSite" id="nRc.2.0.1.t28541-RA">
    <property type="protein sequence ID" value="nRc.2.0.1.t28541-RA"/>
    <property type="gene ID" value="nRc.2.0.1.g28541"/>
</dbReference>
<evidence type="ECO:0000256" key="3">
    <source>
        <dbReference type="ARBA" id="ARBA00023163"/>
    </source>
</evidence>
<dbReference type="GO" id="GO:0000978">
    <property type="term" value="F:RNA polymerase II cis-regulatory region sequence-specific DNA binding"/>
    <property type="evidence" value="ECO:0007669"/>
    <property type="project" value="TreeGrafter"/>
</dbReference>
<organism evidence="6 7">
    <name type="scientific">Romanomermis culicivorax</name>
    <name type="common">Nematode worm</name>
    <dbReference type="NCBI Taxonomy" id="13658"/>
    <lineage>
        <taxon>Eukaryota</taxon>
        <taxon>Metazoa</taxon>
        <taxon>Ecdysozoa</taxon>
        <taxon>Nematoda</taxon>
        <taxon>Enoplea</taxon>
        <taxon>Dorylaimia</taxon>
        <taxon>Mermithida</taxon>
        <taxon>Mermithoidea</taxon>
        <taxon>Mermithidae</taxon>
        <taxon>Romanomermis</taxon>
    </lineage>
</organism>
<dbReference type="InterPro" id="IPR012346">
    <property type="entry name" value="p53/RUNT-type_TF_DNA-bd_sf"/>
</dbReference>
<feature type="domain" description="Runt" evidence="5">
    <location>
        <begin position="9"/>
        <end position="106"/>
    </location>
</feature>
<evidence type="ECO:0000313" key="6">
    <source>
        <dbReference type="Proteomes" id="UP000887565"/>
    </source>
</evidence>
<dbReference type="GO" id="GO:0005634">
    <property type="term" value="C:nucleus"/>
    <property type="evidence" value="ECO:0007669"/>
    <property type="project" value="UniProtKB-SubCell"/>
</dbReference>
<dbReference type="GO" id="GO:0005524">
    <property type="term" value="F:ATP binding"/>
    <property type="evidence" value="ECO:0007669"/>
    <property type="project" value="InterPro"/>
</dbReference>
<dbReference type="InterPro" id="IPR013524">
    <property type="entry name" value="Runt_dom"/>
</dbReference>
<accession>A0A915JRP5</accession>
<comment type="subcellular location">
    <subcellularLocation>
        <location evidence="1">Nucleus</location>
    </subcellularLocation>
</comment>
<dbReference type="PANTHER" id="PTHR11950">
    <property type="entry name" value="RUNT RELATED"/>
    <property type="match status" value="1"/>
</dbReference>
<dbReference type="PANTHER" id="PTHR11950:SF31">
    <property type="entry name" value="SEGMENTATION PROTEIN RUNT"/>
    <property type="match status" value="1"/>
</dbReference>
<dbReference type="PRINTS" id="PR00967">
    <property type="entry name" value="ONCOGENEAML1"/>
</dbReference>
<protein>
    <submittedName>
        <fullName evidence="7">Runt domain-containing protein</fullName>
    </submittedName>
</protein>
<evidence type="ECO:0000256" key="4">
    <source>
        <dbReference type="ARBA" id="ARBA00023242"/>
    </source>
</evidence>
<evidence type="ECO:0000313" key="7">
    <source>
        <dbReference type="WBParaSite" id="nRc.2.0.1.t28541-RA"/>
    </source>
</evidence>
<dbReference type="Proteomes" id="UP000887565">
    <property type="component" value="Unplaced"/>
</dbReference>
<dbReference type="InterPro" id="IPR008967">
    <property type="entry name" value="p53-like_TF_DNA-bd_sf"/>
</dbReference>
<dbReference type="SUPFAM" id="SSF49417">
    <property type="entry name" value="p53-like transcription factors"/>
    <property type="match status" value="1"/>
</dbReference>
<keyword evidence="4" id="KW-0539">Nucleus</keyword>
<evidence type="ECO:0000256" key="2">
    <source>
        <dbReference type="ARBA" id="ARBA00023015"/>
    </source>
</evidence>
<dbReference type="Pfam" id="PF00853">
    <property type="entry name" value="Runt"/>
    <property type="match status" value="1"/>
</dbReference>
<dbReference type="PROSITE" id="PS51062">
    <property type="entry name" value="RUNT"/>
    <property type="match status" value="1"/>
</dbReference>
<name>A0A915JRP5_ROMCU</name>
<evidence type="ECO:0000259" key="5">
    <source>
        <dbReference type="PROSITE" id="PS51062"/>
    </source>
</evidence>
<keyword evidence="6" id="KW-1185">Reference proteome</keyword>